<evidence type="ECO:0000256" key="1">
    <source>
        <dbReference type="ARBA" id="ARBA00023015"/>
    </source>
</evidence>
<dbReference type="InterPro" id="IPR000835">
    <property type="entry name" value="HTH_MarR-typ"/>
</dbReference>
<keyword evidence="6" id="KW-1185">Reference proteome</keyword>
<dbReference type="PRINTS" id="PR00598">
    <property type="entry name" value="HTHMARR"/>
</dbReference>
<reference evidence="6" key="1">
    <citation type="submission" date="2015-07" db="EMBL/GenBank/DDBJ databases">
        <authorList>
            <person name="Ju K.-S."/>
            <person name="Doroghazi J.R."/>
            <person name="Metcalf W.W."/>
        </authorList>
    </citation>
    <scope>NUCLEOTIDE SEQUENCE [LARGE SCALE GENOMIC DNA]</scope>
    <source>
        <strain evidence="6">NRRL ISP-5002</strain>
    </source>
</reference>
<gene>
    <name evidence="5" type="ORF">ADL29_32705</name>
</gene>
<dbReference type="PATRIC" id="fig|66876.3.peg.7211"/>
<evidence type="ECO:0000256" key="3">
    <source>
        <dbReference type="ARBA" id="ARBA00023163"/>
    </source>
</evidence>
<dbReference type="PANTHER" id="PTHR33164">
    <property type="entry name" value="TRANSCRIPTIONAL REGULATOR, MARR FAMILY"/>
    <property type="match status" value="1"/>
</dbReference>
<evidence type="ECO:0000256" key="2">
    <source>
        <dbReference type="ARBA" id="ARBA00023125"/>
    </source>
</evidence>
<protein>
    <submittedName>
        <fullName evidence="5">MarR family transcriptional regulator</fullName>
    </submittedName>
</protein>
<dbReference type="GO" id="GO:0003677">
    <property type="term" value="F:DNA binding"/>
    <property type="evidence" value="ECO:0007669"/>
    <property type="project" value="UniProtKB-KW"/>
</dbReference>
<organism evidence="5 6">
    <name type="scientific">Streptomyces chattanoogensis</name>
    <dbReference type="NCBI Taxonomy" id="66876"/>
    <lineage>
        <taxon>Bacteria</taxon>
        <taxon>Bacillati</taxon>
        <taxon>Actinomycetota</taxon>
        <taxon>Actinomycetes</taxon>
        <taxon>Kitasatosporales</taxon>
        <taxon>Streptomycetaceae</taxon>
        <taxon>Streptomyces</taxon>
    </lineage>
</organism>
<dbReference type="InterPro" id="IPR039422">
    <property type="entry name" value="MarR/SlyA-like"/>
</dbReference>
<keyword evidence="2" id="KW-0238">DNA-binding</keyword>
<dbReference type="GO" id="GO:0003700">
    <property type="term" value="F:DNA-binding transcription factor activity"/>
    <property type="evidence" value="ECO:0007669"/>
    <property type="project" value="InterPro"/>
</dbReference>
<dbReference type="Pfam" id="PF01047">
    <property type="entry name" value="MarR"/>
    <property type="match status" value="1"/>
</dbReference>
<dbReference type="GO" id="GO:0006950">
    <property type="term" value="P:response to stress"/>
    <property type="evidence" value="ECO:0007669"/>
    <property type="project" value="TreeGrafter"/>
</dbReference>
<evidence type="ECO:0000313" key="6">
    <source>
        <dbReference type="Proteomes" id="UP000037982"/>
    </source>
</evidence>
<dbReference type="InterPro" id="IPR036390">
    <property type="entry name" value="WH_DNA-bd_sf"/>
</dbReference>
<evidence type="ECO:0000313" key="5">
    <source>
        <dbReference type="EMBL" id="KPC59891.1"/>
    </source>
</evidence>
<dbReference type="InterPro" id="IPR023187">
    <property type="entry name" value="Tscrpt_reg_MarR-type_CS"/>
</dbReference>
<dbReference type="PROSITE" id="PS01117">
    <property type="entry name" value="HTH_MARR_1"/>
    <property type="match status" value="1"/>
</dbReference>
<keyword evidence="3" id="KW-0804">Transcription</keyword>
<dbReference type="AlphaFoldDB" id="A0A0N0GW59"/>
<keyword evidence="1" id="KW-0805">Transcription regulation</keyword>
<name>A0A0N0GW59_9ACTN</name>
<dbReference type="EMBL" id="LGKG01000172">
    <property type="protein sequence ID" value="KPC59891.1"/>
    <property type="molecule type" value="Genomic_DNA"/>
</dbReference>
<proteinExistence type="predicted"/>
<sequence length="182" mass="19447">MAFGPDGSLYDPGVRASMRAFAAGGATLALEAAAAVRSASQAIDRLRSHGAGGRGLSAGALDLLARLSTASGEGLSIGELARAADVSSRNVTGLVDTLARDGLVQRVQDQRDRRSVRARITPAGQDWLEAFRQPTQRAMSAIFQGFSADELAQFRHMCLRLVDNQHRTEQYLNNVRPDQPAS</sequence>
<evidence type="ECO:0000259" key="4">
    <source>
        <dbReference type="PROSITE" id="PS50995"/>
    </source>
</evidence>
<accession>A0A0N0GW59</accession>
<dbReference type="Gene3D" id="1.10.10.10">
    <property type="entry name" value="Winged helix-like DNA-binding domain superfamily/Winged helix DNA-binding domain"/>
    <property type="match status" value="1"/>
</dbReference>
<feature type="domain" description="HTH marR-type" evidence="4">
    <location>
        <begin position="29"/>
        <end position="163"/>
    </location>
</feature>
<dbReference type="SUPFAM" id="SSF46785">
    <property type="entry name" value="Winged helix' DNA-binding domain"/>
    <property type="match status" value="1"/>
</dbReference>
<dbReference type="PROSITE" id="PS50995">
    <property type="entry name" value="HTH_MARR_2"/>
    <property type="match status" value="1"/>
</dbReference>
<dbReference type="SMART" id="SM00347">
    <property type="entry name" value="HTH_MARR"/>
    <property type="match status" value="1"/>
</dbReference>
<comment type="caution">
    <text evidence="5">The sequence shown here is derived from an EMBL/GenBank/DDBJ whole genome shotgun (WGS) entry which is preliminary data.</text>
</comment>
<dbReference type="InterPro" id="IPR036388">
    <property type="entry name" value="WH-like_DNA-bd_sf"/>
</dbReference>
<dbReference type="Proteomes" id="UP000037982">
    <property type="component" value="Unassembled WGS sequence"/>
</dbReference>
<dbReference type="PANTHER" id="PTHR33164:SF106">
    <property type="entry name" value="TRANSCRIPTIONAL REGULATORY PROTEIN"/>
    <property type="match status" value="1"/>
</dbReference>